<keyword evidence="2" id="KW-1185">Reference proteome</keyword>
<organism evidence="1 2">
    <name type="scientific">Corynebacterium tuscaniense</name>
    <dbReference type="NCBI Taxonomy" id="302449"/>
    <lineage>
        <taxon>Bacteria</taxon>
        <taxon>Bacillati</taxon>
        <taxon>Actinomycetota</taxon>
        <taxon>Actinomycetes</taxon>
        <taxon>Mycobacteriales</taxon>
        <taxon>Corynebacteriaceae</taxon>
        <taxon>Corynebacterium</taxon>
    </lineage>
</organism>
<dbReference type="InterPro" id="IPR005152">
    <property type="entry name" value="Lipase_secreted"/>
</dbReference>
<reference evidence="1 2" key="1">
    <citation type="submission" date="2017-09" db="EMBL/GenBank/DDBJ databases">
        <title>Bacterial strain isolated from the female urinary microbiota.</title>
        <authorList>
            <person name="Thomas-White K."/>
            <person name="Kumar N."/>
            <person name="Forster S."/>
            <person name="Putonti C."/>
            <person name="Lawley T."/>
            <person name="Wolfe A.J."/>
        </authorList>
    </citation>
    <scope>NUCLEOTIDE SEQUENCE [LARGE SCALE GENOMIC DNA]</scope>
    <source>
        <strain evidence="1 2">UMB0792</strain>
    </source>
</reference>
<dbReference type="GO" id="GO:0004806">
    <property type="term" value="F:triacylglycerol lipase activity"/>
    <property type="evidence" value="ECO:0007669"/>
    <property type="project" value="InterPro"/>
</dbReference>
<dbReference type="PROSITE" id="PS51257">
    <property type="entry name" value="PROKAR_LIPOPROTEIN"/>
    <property type="match status" value="1"/>
</dbReference>
<dbReference type="Gene3D" id="3.40.50.1820">
    <property type="entry name" value="alpha/beta hydrolase"/>
    <property type="match status" value="1"/>
</dbReference>
<dbReference type="SUPFAM" id="SSF53474">
    <property type="entry name" value="alpha/beta-Hydrolases"/>
    <property type="match status" value="1"/>
</dbReference>
<dbReference type="GO" id="GO:0016042">
    <property type="term" value="P:lipid catabolic process"/>
    <property type="evidence" value="ECO:0007669"/>
    <property type="project" value="InterPro"/>
</dbReference>
<comment type="caution">
    <text evidence="1">The sequence shown here is derived from an EMBL/GenBank/DDBJ whole genome shotgun (WGS) entry which is preliminary data.</text>
</comment>
<dbReference type="Gene3D" id="1.10.260.130">
    <property type="match status" value="1"/>
</dbReference>
<proteinExistence type="predicted"/>
<dbReference type="AlphaFoldDB" id="A0A2N6T772"/>
<name>A0A2N6T772_9CORY</name>
<dbReference type="Proteomes" id="UP000235836">
    <property type="component" value="Unassembled WGS sequence"/>
</dbReference>
<dbReference type="PANTHER" id="PTHR34853">
    <property type="match status" value="1"/>
</dbReference>
<dbReference type="Pfam" id="PF03583">
    <property type="entry name" value="LIP"/>
    <property type="match status" value="1"/>
</dbReference>
<dbReference type="RefSeq" id="WP_102723329.1">
    <property type="nucleotide sequence ID" value="NZ_PNHG01000002.1"/>
</dbReference>
<dbReference type="EMBL" id="PNHG01000002">
    <property type="protein sequence ID" value="PMC65170.1"/>
    <property type="molecule type" value="Genomic_DNA"/>
</dbReference>
<sequence>MSTKKNRVIRRTVIAGALGAVAAVVAVGCRQTRKSGTHGLYIRTLLPLMLDFLTPRRNPEAPDINPQWLAGQTNGELIRADEVRVMGLNSSMNSGTAWRIEYSTTDAEGRPLLATGLVIRSNNPWEGSGPRPVIAHAPGTQGTAAHCDPSHSLSVFTSIKLPLDIISAYEQPAINMFVAAGCHVVVTDYPRDPESGRQLYCNHVAGAHALYDAVWAARHLGVESQSLGLFGFSQGGGTIAAAVEEPEYAGEVQPKAAVCGAPPSDFDAILDHVESETASFVLPYALDGLMATDPKIEAELAPLLTDTAQELLELARKRCVLGAMPHSARQDTSSWIVDKRSLSEVIDSLPATREALDNMRLGSRRPRVHTRLWASVHDDIIPYASTKKLADEWGIDLLTRRLFPLLRFDVGKHLIPFFIWMHDDVTWLIGQLQKS</sequence>
<evidence type="ECO:0000313" key="1">
    <source>
        <dbReference type="EMBL" id="PMC65170.1"/>
    </source>
</evidence>
<dbReference type="InterPro" id="IPR029058">
    <property type="entry name" value="AB_hydrolase_fold"/>
</dbReference>
<dbReference type="PANTHER" id="PTHR34853:SF1">
    <property type="entry name" value="LIPASE 5"/>
    <property type="match status" value="1"/>
</dbReference>
<gene>
    <name evidence="1" type="ORF">CJ203_01760</name>
</gene>
<protein>
    <submittedName>
        <fullName evidence="1">Lipase</fullName>
    </submittedName>
</protein>
<evidence type="ECO:0000313" key="2">
    <source>
        <dbReference type="Proteomes" id="UP000235836"/>
    </source>
</evidence>
<accession>A0A2N6T772</accession>